<accession>A0A5R9KV77</accession>
<organism evidence="1 2">
    <name type="scientific">Dyadobacter luticola</name>
    <dbReference type="NCBI Taxonomy" id="1979387"/>
    <lineage>
        <taxon>Bacteria</taxon>
        <taxon>Pseudomonadati</taxon>
        <taxon>Bacteroidota</taxon>
        <taxon>Cytophagia</taxon>
        <taxon>Cytophagales</taxon>
        <taxon>Spirosomataceae</taxon>
        <taxon>Dyadobacter</taxon>
    </lineage>
</organism>
<dbReference type="RefSeq" id="WP_138365524.1">
    <property type="nucleotide sequence ID" value="NZ_VCEJ01000004.1"/>
</dbReference>
<proteinExistence type="predicted"/>
<keyword evidence="2" id="KW-1185">Reference proteome</keyword>
<sequence>MAGKNISEEWFFEWDYGMGDPKGLPDIIRKQLIYGVAFDLIEDSCKTDQEIIGELQKTYPGDYEYSEEWGLKRYKWERDCLTIFVKRRYHEGGISVPEVSFCYGLTDMQTRMYGLYTGYINRYPD</sequence>
<dbReference type="AlphaFoldDB" id="A0A5R9KV77"/>
<dbReference type="EMBL" id="VCEJ01000004">
    <property type="protein sequence ID" value="TLV00144.1"/>
    <property type="molecule type" value="Genomic_DNA"/>
</dbReference>
<evidence type="ECO:0000313" key="1">
    <source>
        <dbReference type="EMBL" id="TLV00144.1"/>
    </source>
</evidence>
<comment type="caution">
    <text evidence="1">The sequence shown here is derived from an EMBL/GenBank/DDBJ whole genome shotgun (WGS) entry which is preliminary data.</text>
</comment>
<name>A0A5R9KV77_9BACT</name>
<reference evidence="1 2" key="1">
    <citation type="submission" date="2019-05" db="EMBL/GenBank/DDBJ databases">
        <authorList>
            <person name="Qu J.-H."/>
        </authorList>
    </citation>
    <scope>NUCLEOTIDE SEQUENCE [LARGE SCALE GENOMIC DNA]</scope>
    <source>
        <strain evidence="1 2">T17</strain>
    </source>
</reference>
<dbReference type="Proteomes" id="UP000306402">
    <property type="component" value="Unassembled WGS sequence"/>
</dbReference>
<dbReference type="OrthoDB" id="970393at2"/>
<evidence type="ECO:0000313" key="2">
    <source>
        <dbReference type="Proteomes" id="UP000306402"/>
    </source>
</evidence>
<gene>
    <name evidence="1" type="ORF">FEN17_11590</name>
</gene>
<protein>
    <submittedName>
        <fullName evidence="1">Uncharacterized protein</fullName>
    </submittedName>
</protein>